<dbReference type="STRING" id="126156.SAMN05421670_3027"/>
<name>A0A1I6A0A1_9BACI</name>
<evidence type="ECO:0000313" key="1">
    <source>
        <dbReference type="EMBL" id="SFQ62149.1"/>
    </source>
</evidence>
<reference evidence="2" key="1">
    <citation type="submission" date="2016-10" db="EMBL/GenBank/DDBJ databases">
        <authorList>
            <person name="Varghese N."/>
            <person name="Submissions S."/>
        </authorList>
    </citation>
    <scope>NUCLEOTIDE SEQUENCE [LARGE SCALE GENOMIC DNA]</scope>
    <source>
        <strain evidence="2">DSM 11706</strain>
    </source>
</reference>
<gene>
    <name evidence="1" type="ORF">SAMN05421670_3027</name>
</gene>
<dbReference type="InterPro" id="IPR021596">
    <property type="entry name" value="DUF3219"/>
</dbReference>
<keyword evidence="2" id="KW-1185">Reference proteome</keyword>
<evidence type="ECO:0000313" key="2">
    <source>
        <dbReference type="Proteomes" id="UP000198734"/>
    </source>
</evidence>
<sequence>MSERSEDRMVKEIILDNRLIKVNHYEQEKINGLHQISIVFDVTSEDYHDIATLLYKGTFEVTVPDAVLFFRATIINYSTSITNLYEQGQVGEYKLTLLETEI</sequence>
<organism evidence="1 2">
    <name type="scientific">Psychrobacillus psychrotolerans</name>
    <dbReference type="NCBI Taxonomy" id="126156"/>
    <lineage>
        <taxon>Bacteria</taxon>
        <taxon>Bacillati</taxon>
        <taxon>Bacillota</taxon>
        <taxon>Bacilli</taxon>
        <taxon>Bacillales</taxon>
        <taxon>Bacillaceae</taxon>
        <taxon>Psychrobacillus</taxon>
    </lineage>
</organism>
<accession>A0A1I6A0A1</accession>
<dbReference type="SUPFAM" id="SSF159173">
    <property type="entry name" value="YkvR-like"/>
    <property type="match status" value="1"/>
</dbReference>
<protein>
    <recommendedName>
        <fullName evidence="3">DUF3219 domain-containing protein</fullName>
    </recommendedName>
</protein>
<dbReference type="InterPro" id="IPR023105">
    <property type="entry name" value="YkvR-like_sf"/>
</dbReference>
<dbReference type="Pfam" id="PF11514">
    <property type="entry name" value="DUF3219"/>
    <property type="match status" value="1"/>
</dbReference>
<evidence type="ECO:0008006" key="3">
    <source>
        <dbReference type="Google" id="ProtNLM"/>
    </source>
</evidence>
<dbReference type="Gene3D" id="2.40.30.80">
    <property type="entry name" value="YkvR-like"/>
    <property type="match status" value="1"/>
</dbReference>
<dbReference type="EMBL" id="FOXU01000006">
    <property type="protein sequence ID" value="SFQ62149.1"/>
    <property type="molecule type" value="Genomic_DNA"/>
</dbReference>
<dbReference type="Proteomes" id="UP000198734">
    <property type="component" value="Unassembled WGS sequence"/>
</dbReference>
<proteinExistence type="predicted"/>
<dbReference type="AlphaFoldDB" id="A0A1I6A0A1"/>